<sequence length="72" mass="8643">MKKAKIETVGVYSRTRNNDCEIVYCVSWNSGTYREYINSYSSFVPEFVYRFLQRGDVKIHILNQQYTEYALR</sequence>
<proteinExistence type="predicted"/>
<dbReference type="EMBL" id="BK032595">
    <property type="protein sequence ID" value="DAF50373.1"/>
    <property type="molecule type" value="Genomic_DNA"/>
</dbReference>
<reference evidence="1" key="1">
    <citation type="journal article" date="2021" name="Proc. Natl. Acad. Sci. U.S.A.">
        <title>A Catalog of Tens of Thousands of Viruses from Human Metagenomes Reveals Hidden Associations with Chronic Diseases.</title>
        <authorList>
            <person name="Tisza M.J."/>
            <person name="Buck C.B."/>
        </authorList>
    </citation>
    <scope>NUCLEOTIDE SEQUENCE</scope>
    <source>
        <strain evidence="1">CtBCr48</strain>
    </source>
</reference>
<evidence type="ECO:0000313" key="1">
    <source>
        <dbReference type="EMBL" id="DAF50373.1"/>
    </source>
</evidence>
<organism evidence="1">
    <name type="scientific">Siphoviridae sp. ctBCr48</name>
    <dbReference type="NCBI Taxonomy" id="2827802"/>
    <lineage>
        <taxon>Viruses</taxon>
        <taxon>Duplodnaviria</taxon>
        <taxon>Heunggongvirae</taxon>
        <taxon>Uroviricota</taxon>
        <taxon>Caudoviricetes</taxon>
    </lineage>
</organism>
<accession>A0A8S5SH94</accession>
<name>A0A8S5SH94_9CAUD</name>
<protein>
    <submittedName>
        <fullName evidence="1">Uncharacterized protein</fullName>
    </submittedName>
</protein>